<evidence type="ECO:0000313" key="2">
    <source>
        <dbReference type="EMBL" id="KAK3933593.1"/>
    </source>
</evidence>
<keyword evidence="1" id="KW-0732">Signal</keyword>
<proteinExistence type="predicted"/>
<accession>A0AAN6MWK5</accession>
<comment type="caution">
    <text evidence="2">The sequence shown here is derived from an EMBL/GenBank/DDBJ whole genome shotgun (WGS) entry which is preliminary data.</text>
</comment>
<sequence>MKFNLASFLSACAALTGVSGMPVADDVELVERDANATLVRRCDGKINAYTQNSDCTGDFFEWTNLCDSGCVTNVDSNGNPTTLYSLYTYSSVNDWHIHIWTGPYCTGSIQDNFFASVGCRKEGSLSGGGPFMSYSF</sequence>
<feature type="signal peptide" evidence="1">
    <location>
        <begin position="1"/>
        <end position="20"/>
    </location>
</feature>
<evidence type="ECO:0000313" key="3">
    <source>
        <dbReference type="Proteomes" id="UP001303473"/>
    </source>
</evidence>
<protein>
    <submittedName>
        <fullName evidence="2">Uncharacterized protein</fullName>
    </submittedName>
</protein>
<gene>
    <name evidence="2" type="ORF">QBC46DRAFT_359565</name>
</gene>
<organism evidence="2 3">
    <name type="scientific">Diplogelasinospora grovesii</name>
    <dbReference type="NCBI Taxonomy" id="303347"/>
    <lineage>
        <taxon>Eukaryota</taxon>
        <taxon>Fungi</taxon>
        <taxon>Dikarya</taxon>
        <taxon>Ascomycota</taxon>
        <taxon>Pezizomycotina</taxon>
        <taxon>Sordariomycetes</taxon>
        <taxon>Sordariomycetidae</taxon>
        <taxon>Sordariales</taxon>
        <taxon>Diplogelasinosporaceae</taxon>
        <taxon>Diplogelasinospora</taxon>
    </lineage>
</organism>
<name>A0AAN6MWK5_9PEZI</name>
<dbReference type="EMBL" id="MU854119">
    <property type="protein sequence ID" value="KAK3933593.1"/>
    <property type="molecule type" value="Genomic_DNA"/>
</dbReference>
<reference evidence="3" key="1">
    <citation type="journal article" date="2023" name="Mol. Phylogenet. Evol.">
        <title>Genome-scale phylogeny and comparative genomics of the fungal order Sordariales.</title>
        <authorList>
            <person name="Hensen N."/>
            <person name="Bonometti L."/>
            <person name="Westerberg I."/>
            <person name="Brannstrom I.O."/>
            <person name="Guillou S."/>
            <person name="Cros-Aarteil S."/>
            <person name="Calhoun S."/>
            <person name="Haridas S."/>
            <person name="Kuo A."/>
            <person name="Mondo S."/>
            <person name="Pangilinan J."/>
            <person name="Riley R."/>
            <person name="LaButti K."/>
            <person name="Andreopoulos B."/>
            <person name="Lipzen A."/>
            <person name="Chen C."/>
            <person name="Yan M."/>
            <person name="Daum C."/>
            <person name="Ng V."/>
            <person name="Clum A."/>
            <person name="Steindorff A."/>
            <person name="Ohm R.A."/>
            <person name="Martin F."/>
            <person name="Silar P."/>
            <person name="Natvig D.O."/>
            <person name="Lalanne C."/>
            <person name="Gautier V."/>
            <person name="Ament-Velasquez S.L."/>
            <person name="Kruys A."/>
            <person name="Hutchinson M.I."/>
            <person name="Powell A.J."/>
            <person name="Barry K."/>
            <person name="Miller A.N."/>
            <person name="Grigoriev I.V."/>
            <person name="Debuchy R."/>
            <person name="Gladieux P."/>
            <person name="Hiltunen Thoren M."/>
            <person name="Johannesson H."/>
        </authorList>
    </citation>
    <scope>NUCLEOTIDE SEQUENCE [LARGE SCALE GENOMIC DNA]</scope>
    <source>
        <strain evidence="3">CBS 340.73</strain>
    </source>
</reference>
<feature type="chain" id="PRO_5042980813" evidence="1">
    <location>
        <begin position="21"/>
        <end position="136"/>
    </location>
</feature>
<evidence type="ECO:0000256" key="1">
    <source>
        <dbReference type="SAM" id="SignalP"/>
    </source>
</evidence>
<dbReference type="Proteomes" id="UP001303473">
    <property type="component" value="Unassembled WGS sequence"/>
</dbReference>
<dbReference type="AlphaFoldDB" id="A0AAN6MWK5"/>
<keyword evidence="3" id="KW-1185">Reference proteome</keyword>